<dbReference type="AlphaFoldDB" id="A0A7H8QNJ6"/>
<dbReference type="KEGG" id="trg:TRUGW13939_01842"/>
<proteinExistence type="predicted"/>
<name>A0A7H8QNJ6_TALRU</name>
<dbReference type="RefSeq" id="XP_035340932.1">
    <property type="nucleotide sequence ID" value="XM_035485039.1"/>
</dbReference>
<dbReference type="Proteomes" id="UP000509510">
    <property type="component" value="Chromosome I"/>
</dbReference>
<dbReference type="InterPro" id="IPR050464">
    <property type="entry name" value="Zeta_carotene_desat/Oxidored"/>
</dbReference>
<protein>
    <recommendedName>
        <fullName evidence="1">Amine oxidase domain-containing protein</fullName>
    </recommendedName>
</protein>
<organism evidence="2 3">
    <name type="scientific">Talaromyces rugulosus</name>
    <name type="common">Penicillium rugulosum</name>
    <dbReference type="NCBI Taxonomy" id="121627"/>
    <lineage>
        <taxon>Eukaryota</taxon>
        <taxon>Fungi</taxon>
        <taxon>Dikarya</taxon>
        <taxon>Ascomycota</taxon>
        <taxon>Pezizomycotina</taxon>
        <taxon>Eurotiomycetes</taxon>
        <taxon>Eurotiomycetidae</taxon>
        <taxon>Eurotiales</taxon>
        <taxon>Trichocomaceae</taxon>
        <taxon>Talaromyces</taxon>
        <taxon>Talaromyces sect. Islandici</taxon>
    </lineage>
</organism>
<dbReference type="Pfam" id="PF13450">
    <property type="entry name" value="NAD_binding_8"/>
    <property type="match status" value="1"/>
</dbReference>
<dbReference type="InterPro" id="IPR002937">
    <property type="entry name" value="Amino_oxidase"/>
</dbReference>
<evidence type="ECO:0000313" key="3">
    <source>
        <dbReference type="Proteomes" id="UP000509510"/>
    </source>
</evidence>
<dbReference type="SUPFAM" id="SSF51905">
    <property type="entry name" value="FAD/NAD(P)-binding domain"/>
    <property type="match status" value="1"/>
</dbReference>
<dbReference type="Pfam" id="PF01593">
    <property type="entry name" value="Amino_oxidase"/>
    <property type="match status" value="1"/>
</dbReference>
<dbReference type="PANTHER" id="PTHR42923:SF42">
    <property type="entry name" value="AMINE OXIDASE DOMAIN-CONTAINING PROTEIN"/>
    <property type="match status" value="1"/>
</dbReference>
<accession>A0A7H8QNJ6</accession>
<evidence type="ECO:0000313" key="2">
    <source>
        <dbReference type="EMBL" id="QKX54753.1"/>
    </source>
</evidence>
<dbReference type="Gene3D" id="3.50.50.60">
    <property type="entry name" value="FAD/NAD(P)-binding domain"/>
    <property type="match status" value="1"/>
</dbReference>
<dbReference type="PANTHER" id="PTHR42923">
    <property type="entry name" value="PROTOPORPHYRINOGEN OXIDASE"/>
    <property type="match status" value="1"/>
</dbReference>
<dbReference type="Gene3D" id="1.10.405.20">
    <property type="match status" value="1"/>
</dbReference>
<sequence length="449" mass="50083">MGQPRQKTVAVVGTGLTGLVTAHLLHQDVQQRYAVKVLERKEECSLSAESIALPVSKDGATKSEWADVPMRAFAGGFYRNLVRLYDYLGVQYHSQQFVFSFSRLTSTASVPYMAHASNFHALPPVPHNVDFFAWLLEALYAIFFNIWFTLCVYYLSPVEHSSTRPAERFGDYLQRGFLPQYYVSHYLLPLMSSVCTCSHQELLDFPASDVLQYKRRTHGQPHYVVDSGVRTVQDRLSRGLDISFGVSLSRVLPKSDGVEVHYTNAAGITSVESFDLVVLAISPDVVAAVFEPLKDKMERIPTTVVDTVAHNDTKTLPILSSGERPEQRQSIHFRSSKDGTEAIHEQSLSSFIVTTNPLTPIDSSSVLKSATFTRVLRSPESRRIVNDIFAEDSANQDGTDEKSTRLWRNGDDGIYLAGGWCWDGMVLLEGCVVSAMRVASDLDVAIPWM</sequence>
<keyword evidence="3" id="KW-1185">Reference proteome</keyword>
<dbReference type="OrthoDB" id="5977668at2759"/>
<gene>
    <name evidence="2" type="ORF">TRUGW13939_01842</name>
</gene>
<dbReference type="EMBL" id="CP055898">
    <property type="protein sequence ID" value="QKX54753.1"/>
    <property type="molecule type" value="Genomic_DNA"/>
</dbReference>
<dbReference type="GO" id="GO:0016491">
    <property type="term" value="F:oxidoreductase activity"/>
    <property type="evidence" value="ECO:0007669"/>
    <property type="project" value="InterPro"/>
</dbReference>
<dbReference type="InterPro" id="IPR036188">
    <property type="entry name" value="FAD/NAD-bd_sf"/>
</dbReference>
<reference evidence="3" key="1">
    <citation type="submission" date="2020-06" db="EMBL/GenBank/DDBJ databases">
        <title>A chromosome-scale genome assembly of Talaromyces rugulosus W13939.</title>
        <authorList>
            <person name="Wang B."/>
            <person name="Guo L."/>
            <person name="Ye K."/>
            <person name="Wang L."/>
        </authorList>
    </citation>
    <scope>NUCLEOTIDE SEQUENCE [LARGE SCALE GENOMIC DNA]</scope>
    <source>
        <strain evidence="3">W13939</strain>
    </source>
</reference>
<feature type="domain" description="Amine oxidase" evidence="1">
    <location>
        <begin position="211"/>
        <end position="303"/>
    </location>
</feature>
<dbReference type="GeneID" id="55989352"/>
<evidence type="ECO:0000259" key="1">
    <source>
        <dbReference type="Pfam" id="PF01593"/>
    </source>
</evidence>